<feature type="compositionally biased region" description="Basic residues" evidence="1">
    <location>
        <begin position="517"/>
        <end position="530"/>
    </location>
</feature>
<feature type="region of interest" description="Disordered" evidence="1">
    <location>
        <begin position="264"/>
        <end position="312"/>
    </location>
</feature>
<feature type="region of interest" description="Disordered" evidence="1">
    <location>
        <begin position="113"/>
        <end position="148"/>
    </location>
</feature>
<dbReference type="Gene3D" id="1.25.40.10">
    <property type="entry name" value="Tetratricopeptide repeat domain"/>
    <property type="match status" value="4"/>
</dbReference>
<feature type="compositionally biased region" description="Basic and acidic residues" evidence="1">
    <location>
        <begin position="575"/>
        <end position="605"/>
    </location>
</feature>
<dbReference type="SMART" id="SM00390">
    <property type="entry name" value="GoLoco"/>
    <property type="match status" value="7"/>
</dbReference>
<dbReference type="AlphaFoldDB" id="A0AAW2AXN4"/>
<evidence type="ECO:0000313" key="3">
    <source>
        <dbReference type="Proteomes" id="UP001479290"/>
    </source>
</evidence>
<dbReference type="Pfam" id="PF02188">
    <property type="entry name" value="GoLoco"/>
    <property type="match status" value="3"/>
</dbReference>
<accession>A0AAW2AXN4</accession>
<feature type="compositionally biased region" description="Polar residues" evidence="1">
    <location>
        <begin position="134"/>
        <end position="148"/>
    </location>
</feature>
<organism evidence="2 3">
    <name type="scientific">Culter alburnus</name>
    <name type="common">Topmouth culter</name>
    <dbReference type="NCBI Taxonomy" id="194366"/>
    <lineage>
        <taxon>Eukaryota</taxon>
        <taxon>Metazoa</taxon>
        <taxon>Chordata</taxon>
        <taxon>Craniata</taxon>
        <taxon>Vertebrata</taxon>
        <taxon>Euteleostomi</taxon>
        <taxon>Actinopterygii</taxon>
        <taxon>Neopterygii</taxon>
        <taxon>Teleostei</taxon>
        <taxon>Ostariophysi</taxon>
        <taxon>Cypriniformes</taxon>
        <taxon>Xenocyprididae</taxon>
        <taxon>Xenocypridinae</taxon>
        <taxon>Culter</taxon>
    </lineage>
</organism>
<feature type="compositionally biased region" description="Low complexity" evidence="1">
    <location>
        <begin position="298"/>
        <end position="310"/>
    </location>
</feature>
<name>A0AAW2AXN4_CULAL</name>
<feature type="region of interest" description="Disordered" evidence="1">
    <location>
        <begin position="499"/>
        <end position="605"/>
    </location>
</feature>
<protein>
    <submittedName>
        <fullName evidence="2">Uncharacterized protein</fullName>
    </submittedName>
</protein>
<dbReference type="EMBL" id="JAWDJR010000003">
    <property type="protein sequence ID" value="KAK9978092.1"/>
    <property type="molecule type" value="Genomic_DNA"/>
</dbReference>
<feature type="region of interest" description="Disordered" evidence="1">
    <location>
        <begin position="328"/>
        <end position="360"/>
    </location>
</feature>
<dbReference type="InterPro" id="IPR011990">
    <property type="entry name" value="TPR-like_helical_dom_sf"/>
</dbReference>
<dbReference type="InterPro" id="IPR042168">
    <property type="entry name" value="Pcp2"/>
</dbReference>
<keyword evidence="3" id="KW-1185">Reference proteome</keyword>
<dbReference type="InterPro" id="IPR003109">
    <property type="entry name" value="GoLoco_motif"/>
</dbReference>
<sequence>MTSAVDNMEQNSADQDQLFSLISSAQRGRIDEQRCTLGPTTPKQVHANSPDADDFFQFLVNSQSQRLDDQRVTLNALPGMEAFTIRDPKDGNVLKTNFDQFCNMVSRAHSFRKRNAPKNTLTPGAQDSVRRASFSPQPSADSDTYNTLKTRSASFNPISDKDRMESFQHEQDQLFSLVSQAQCGRMDEQRCSINPLSPSPKNMDNSQADQDIENFFKLISNTQNRRFDDQRVTLNLLPGKQAPSGMTDQDSDQLFNMVSRMQGSRIDDQRCSAPKIQLGTPAPPRKSHSQPVMPTNLPSPRRSGSFSPSSEVQNSIDEDQFFSLVHHAQQGRMDDQRCSFEPFKKTSPSPKNPNANPTAEDPEQFFKLVTDFQRGHLDDQRATLNTLPGLQPREKNKVAPQIMLTPASPAPPKKICSSPSSPTLTVYESDIPGMPPSRSASFCPVSDKERLQYDDRSAQITFQISMCFPPHQTLGANNQPHTFPEVFLTIGQPGETIVIPLSPKPGRPLSLNVNPPKNHRSRSKSPHKSPARQGRSRPSSPHPGDAPSPLSPYEDYFSLIQRVHTAQLQQNNRQDSAEPSKEARKGKEKSSGKKEKKEGNKEKKK</sequence>
<gene>
    <name evidence="2" type="ORF">ABG768_019860</name>
</gene>
<dbReference type="PANTHER" id="PTHR47503:SF1">
    <property type="entry name" value="PURKINJE CELL PROTEIN 2 HOMOLOG"/>
    <property type="match status" value="1"/>
</dbReference>
<feature type="compositionally biased region" description="Basic and acidic residues" evidence="1">
    <location>
        <begin position="332"/>
        <end position="344"/>
    </location>
</feature>
<dbReference type="PROSITE" id="PS50877">
    <property type="entry name" value="GOLOCO"/>
    <property type="match status" value="6"/>
</dbReference>
<dbReference type="PANTHER" id="PTHR47503">
    <property type="entry name" value="PURKINJE CELL PROTEIN 2"/>
    <property type="match status" value="1"/>
</dbReference>
<feature type="compositionally biased region" description="Polar residues" evidence="1">
    <location>
        <begin position="564"/>
        <end position="574"/>
    </location>
</feature>
<comment type="caution">
    <text evidence="2">The sequence shown here is derived from an EMBL/GenBank/DDBJ whole genome shotgun (WGS) entry which is preliminary data.</text>
</comment>
<dbReference type="GO" id="GO:0005085">
    <property type="term" value="F:guanyl-nucleotide exchange factor activity"/>
    <property type="evidence" value="ECO:0007669"/>
    <property type="project" value="InterPro"/>
</dbReference>
<feature type="region of interest" description="Disordered" evidence="1">
    <location>
        <begin position="1"/>
        <end position="23"/>
    </location>
</feature>
<evidence type="ECO:0000313" key="2">
    <source>
        <dbReference type="EMBL" id="KAK9978092.1"/>
    </source>
</evidence>
<proteinExistence type="predicted"/>
<reference evidence="2 3" key="1">
    <citation type="submission" date="2024-05" db="EMBL/GenBank/DDBJ databases">
        <title>A high-quality chromosomal-level genome assembly of Topmouth culter (Culter alburnus).</title>
        <authorList>
            <person name="Zhao H."/>
        </authorList>
    </citation>
    <scope>NUCLEOTIDE SEQUENCE [LARGE SCALE GENOMIC DNA]</scope>
    <source>
        <strain evidence="2">CATC2023</strain>
        <tissue evidence="2">Muscle</tissue>
    </source>
</reference>
<dbReference type="Proteomes" id="UP001479290">
    <property type="component" value="Unassembled WGS sequence"/>
</dbReference>
<feature type="compositionally biased region" description="Pro residues" evidence="1">
    <location>
        <begin position="540"/>
        <end position="550"/>
    </location>
</feature>
<evidence type="ECO:0000256" key="1">
    <source>
        <dbReference type="SAM" id="MobiDB-lite"/>
    </source>
</evidence>
<feature type="compositionally biased region" description="Polar residues" evidence="1">
    <location>
        <begin position="346"/>
        <end position="357"/>
    </location>
</feature>